<protein>
    <submittedName>
        <fullName evidence="1">Uncharacterized protein</fullName>
    </submittedName>
</protein>
<evidence type="ECO:0000313" key="2">
    <source>
        <dbReference type="Proteomes" id="UP000813444"/>
    </source>
</evidence>
<dbReference type="EMBL" id="JAGPNK010000014">
    <property type="protein sequence ID" value="KAH7308967.1"/>
    <property type="molecule type" value="Genomic_DNA"/>
</dbReference>
<dbReference type="OrthoDB" id="10249045at2759"/>
<keyword evidence="2" id="KW-1185">Reference proteome</keyword>
<accession>A0A8K0SLL3</accession>
<dbReference type="Proteomes" id="UP000813444">
    <property type="component" value="Unassembled WGS sequence"/>
</dbReference>
<name>A0A8K0SLL3_9HYPO</name>
<evidence type="ECO:0000313" key="1">
    <source>
        <dbReference type="EMBL" id="KAH7308967.1"/>
    </source>
</evidence>
<proteinExistence type="predicted"/>
<organism evidence="1 2">
    <name type="scientific">Stachybotrys elegans</name>
    <dbReference type="NCBI Taxonomy" id="80388"/>
    <lineage>
        <taxon>Eukaryota</taxon>
        <taxon>Fungi</taxon>
        <taxon>Dikarya</taxon>
        <taxon>Ascomycota</taxon>
        <taxon>Pezizomycotina</taxon>
        <taxon>Sordariomycetes</taxon>
        <taxon>Hypocreomycetidae</taxon>
        <taxon>Hypocreales</taxon>
        <taxon>Stachybotryaceae</taxon>
        <taxon>Stachybotrys</taxon>
    </lineage>
</organism>
<sequence length="372" mass="42828">MWKEEEVVWPWPWAQTPQGVRNGDLPPQALPLAAKLQTHHVHSQEQSPLFRLSPEIREYIYRMVLQTECHPAKPYPPGAHIFRPSLTGRLHADTALLRTCWSIYLEAWALPSMLTTLIIHQGSAHDRPRYTKRKRFGRPGEHERLHLRPGKRFFHLQAWQLLLVQRVEMRFQQISLEGGGMENWIRHINGARQQANETVQHLALTDADAGLKEFVDRNLSTTGIRELVVRMNRCDWWTWTFDPRNAKADLAEAAAHSQALRLEKPPSPLSVVGHEANALPLFSHDFAFKLELETFAQKAAQLGRIIDLAKHWEFQPGDNSTHQQPLLWDGQVGVESWTSCNSECRWQVDNTRVEERTIKFVPGGTGGRRMTN</sequence>
<reference evidence="1" key="1">
    <citation type="journal article" date="2021" name="Nat. Commun.">
        <title>Genetic determinants of endophytism in the Arabidopsis root mycobiome.</title>
        <authorList>
            <person name="Mesny F."/>
            <person name="Miyauchi S."/>
            <person name="Thiergart T."/>
            <person name="Pickel B."/>
            <person name="Atanasova L."/>
            <person name="Karlsson M."/>
            <person name="Huettel B."/>
            <person name="Barry K.W."/>
            <person name="Haridas S."/>
            <person name="Chen C."/>
            <person name="Bauer D."/>
            <person name="Andreopoulos W."/>
            <person name="Pangilinan J."/>
            <person name="LaButti K."/>
            <person name="Riley R."/>
            <person name="Lipzen A."/>
            <person name="Clum A."/>
            <person name="Drula E."/>
            <person name="Henrissat B."/>
            <person name="Kohler A."/>
            <person name="Grigoriev I.V."/>
            <person name="Martin F.M."/>
            <person name="Hacquard S."/>
        </authorList>
    </citation>
    <scope>NUCLEOTIDE SEQUENCE</scope>
    <source>
        <strain evidence="1">MPI-CAGE-CH-0235</strain>
    </source>
</reference>
<comment type="caution">
    <text evidence="1">The sequence shown here is derived from an EMBL/GenBank/DDBJ whole genome shotgun (WGS) entry which is preliminary data.</text>
</comment>
<gene>
    <name evidence="1" type="ORF">B0I35DRAFT_441105</name>
</gene>
<dbReference type="AlphaFoldDB" id="A0A8K0SLL3"/>